<evidence type="ECO:0000313" key="3">
    <source>
        <dbReference type="EMBL" id="MBV4396528.1"/>
    </source>
</evidence>
<dbReference type="SMART" id="SM00903">
    <property type="entry name" value="Flavin_Reduct"/>
    <property type="match status" value="1"/>
</dbReference>
<keyword evidence="4" id="KW-1185">Reference proteome</keyword>
<evidence type="ECO:0000259" key="2">
    <source>
        <dbReference type="PROSITE" id="PS51078"/>
    </source>
</evidence>
<dbReference type="Pfam" id="PF01613">
    <property type="entry name" value="Flavin_Reduct"/>
    <property type="match status" value="1"/>
</dbReference>
<feature type="domain" description="IclR-ED" evidence="2">
    <location>
        <begin position="168"/>
        <end position="391"/>
    </location>
</feature>
<dbReference type="EMBL" id="JAHSPR010000003">
    <property type="protein sequence ID" value="MBV4396528.1"/>
    <property type="molecule type" value="Genomic_DNA"/>
</dbReference>
<keyword evidence="1" id="KW-0560">Oxidoreductase</keyword>
<protein>
    <submittedName>
        <fullName evidence="3">Flavin reductase family protein</fullName>
    </submittedName>
</protein>
<name>A0ABS6NLM4_9BURK</name>
<dbReference type="Proteomes" id="UP000722165">
    <property type="component" value="Unassembled WGS sequence"/>
</dbReference>
<organism evidence="3 4">
    <name type="scientific">Advenella alkanexedens</name>
    <dbReference type="NCBI Taxonomy" id="1481665"/>
    <lineage>
        <taxon>Bacteria</taxon>
        <taxon>Pseudomonadati</taxon>
        <taxon>Pseudomonadota</taxon>
        <taxon>Betaproteobacteria</taxon>
        <taxon>Burkholderiales</taxon>
        <taxon>Alcaligenaceae</taxon>
    </lineage>
</organism>
<evidence type="ECO:0000313" key="4">
    <source>
        <dbReference type="Proteomes" id="UP000722165"/>
    </source>
</evidence>
<dbReference type="InterPro" id="IPR014757">
    <property type="entry name" value="Tscrpt_reg_IclR_C"/>
</dbReference>
<reference evidence="3 4" key="1">
    <citation type="submission" date="2021-06" db="EMBL/GenBank/DDBJ databases">
        <authorList>
            <person name="Lu T."/>
            <person name="Wang Q."/>
            <person name="Han X."/>
        </authorList>
    </citation>
    <scope>NUCLEOTIDE SEQUENCE [LARGE SCALE GENOMIC DNA]</scope>
    <source>
        <strain evidence="3 4">LAM0050</strain>
    </source>
</reference>
<gene>
    <name evidence="3" type="ORF">KU392_04550</name>
</gene>
<dbReference type="PROSITE" id="PS51078">
    <property type="entry name" value="ICLR_ED"/>
    <property type="match status" value="1"/>
</dbReference>
<dbReference type="PANTHER" id="PTHR30466">
    <property type="entry name" value="FLAVIN REDUCTASE"/>
    <property type="match status" value="1"/>
</dbReference>
<comment type="caution">
    <text evidence="3">The sequence shown here is derived from an EMBL/GenBank/DDBJ whole genome shotgun (WGS) entry which is preliminary data.</text>
</comment>
<evidence type="ECO:0000256" key="1">
    <source>
        <dbReference type="ARBA" id="ARBA00023002"/>
    </source>
</evidence>
<dbReference type="InterPro" id="IPR002563">
    <property type="entry name" value="Flavin_Rdtase-like_dom"/>
</dbReference>
<dbReference type="InterPro" id="IPR050268">
    <property type="entry name" value="NADH-dep_flavin_reductase"/>
</dbReference>
<sequence>MENRNSQVNSETFRAVLGNYPTGVAVVTGFDPAGEPIGIVVGTFTSVSLEPPLVAFLPMKSSRTFNQLRAASDQFCINILAADQESICRQLASFGENKFATVPWHKSLEGNPVIDGVVAWIDCEYANVVDGGDHYIVLGAVKTMSLERDASPLLFFQRGYGRFSTSSLMLASDREVLHQVRLAELAREEIDAVARELRVGCSVVTAVGQESVYVAVADHSEAQLGKNRLGVRTPMVPPLGTLFVGGANAISVEDWLVRLGKNGAEAADRAQQQLERVQERGWSIALLGDLSAGELEEAVELYSCPHRTPEQERRFLHTLSKMFDLHEPVQIEKTQHYDVLHLSVPVRRSSGDTAFVLRLSELPRSVQGAEVDRYLDRLRNAATQVEALLAQFSD</sequence>
<dbReference type="PANTHER" id="PTHR30466:SF11">
    <property type="entry name" value="FLAVIN-DEPENDENT MONOOXYGENASE, REDUCTASE SUBUNIT HSAB"/>
    <property type="match status" value="1"/>
</dbReference>
<proteinExistence type="predicted"/>
<accession>A0ABS6NLM4</accession>
<dbReference type="RefSeq" id="WP_217734695.1">
    <property type="nucleotide sequence ID" value="NZ_JAHSPR010000003.1"/>
</dbReference>